<evidence type="ECO:0000313" key="3">
    <source>
        <dbReference type="Proteomes" id="UP001500618"/>
    </source>
</evidence>
<proteinExistence type="predicted"/>
<reference evidence="2 3" key="1">
    <citation type="journal article" date="2019" name="Int. J. Syst. Evol. Microbiol.">
        <title>The Global Catalogue of Microorganisms (GCM) 10K type strain sequencing project: providing services to taxonomists for standard genome sequencing and annotation.</title>
        <authorList>
            <consortium name="The Broad Institute Genomics Platform"/>
            <consortium name="The Broad Institute Genome Sequencing Center for Infectious Disease"/>
            <person name="Wu L."/>
            <person name="Ma J."/>
        </authorList>
    </citation>
    <scope>NUCLEOTIDE SEQUENCE [LARGE SCALE GENOMIC DNA]</scope>
    <source>
        <strain evidence="2 3">JCM 14718</strain>
    </source>
</reference>
<feature type="domain" description="NAD(P)-binding" evidence="1">
    <location>
        <begin position="7"/>
        <end position="170"/>
    </location>
</feature>
<sequence length="271" mass="29275">MVTVVTGATGQVGRLVVERLRTAGEKVRAVTRGSVEPGVETVRGDLREPDSLVGAFEGADRLYLFPVAETAREVVDLARRAGIERIVVLSSGAVTTGHDTDFHLPVEQAVEASGLEWTHVRPGAFAMNSLHLWGPSVRAGRTVIDPYPDQVDQPVHEADIADIAAAALLEDGHNGVAYTFVGPEQLSHRDQVAALEAAIGEPIQLPEVTAEQALEHYRRQGGWAAASAEFLFGGQPYSAEPGEPQPFVPRPSEFRARTYAEWARGHADDFR</sequence>
<evidence type="ECO:0000313" key="2">
    <source>
        <dbReference type="EMBL" id="GAA1663020.1"/>
    </source>
</evidence>
<organism evidence="2 3">
    <name type="scientific">Fodinicola feengrottensis</name>
    <dbReference type="NCBI Taxonomy" id="435914"/>
    <lineage>
        <taxon>Bacteria</taxon>
        <taxon>Bacillati</taxon>
        <taxon>Actinomycetota</taxon>
        <taxon>Actinomycetes</taxon>
        <taxon>Mycobacteriales</taxon>
        <taxon>Fodinicola</taxon>
    </lineage>
</organism>
<dbReference type="Gene3D" id="3.90.25.10">
    <property type="entry name" value="UDP-galactose 4-epimerase, domain 1"/>
    <property type="match status" value="1"/>
</dbReference>
<keyword evidence="3" id="KW-1185">Reference proteome</keyword>
<dbReference type="InterPro" id="IPR016040">
    <property type="entry name" value="NAD(P)-bd_dom"/>
</dbReference>
<dbReference type="InterPro" id="IPR051604">
    <property type="entry name" value="Ergot_Alk_Oxidoreductase"/>
</dbReference>
<accession>A0ABN2G0V2</accession>
<dbReference type="PANTHER" id="PTHR43162:SF1">
    <property type="entry name" value="PRESTALK A DIFFERENTIATION PROTEIN A"/>
    <property type="match status" value="1"/>
</dbReference>
<protein>
    <submittedName>
        <fullName evidence="2">NAD(P)H-binding protein</fullName>
    </submittedName>
</protein>
<dbReference type="Gene3D" id="3.40.50.720">
    <property type="entry name" value="NAD(P)-binding Rossmann-like Domain"/>
    <property type="match status" value="1"/>
</dbReference>
<name>A0ABN2G0V2_9ACTN</name>
<dbReference type="EMBL" id="BAAANY010000003">
    <property type="protein sequence ID" value="GAA1663020.1"/>
    <property type="molecule type" value="Genomic_DNA"/>
</dbReference>
<comment type="caution">
    <text evidence="2">The sequence shown here is derived from an EMBL/GenBank/DDBJ whole genome shotgun (WGS) entry which is preliminary data.</text>
</comment>
<dbReference type="InterPro" id="IPR036291">
    <property type="entry name" value="NAD(P)-bd_dom_sf"/>
</dbReference>
<gene>
    <name evidence="2" type="ORF">GCM10009765_10630</name>
</gene>
<dbReference type="Proteomes" id="UP001500618">
    <property type="component" value="Unassembled WGS sequence"/>
</dbReference>
<evidence type="ECO:0000259" key="1">
    <source>
        <dbReference type="Pfam" id="PF13460"/>
    </source>
</evidence>
<dbReference type="Pfam" id="PF13460">
    <property type="entry name" value="NAD_binding_10"/>
    <property type="match status" value="1"/>
</dbReference>
<dbReference type="SUPFAM" id="SSF51735">
    <property type="entry name" value="NAD(P)-binding Rossmann-fold domains"/>
    <property type="match status" value="1"/>
</dbReference>
<dbReference type="PANTHER" id="PTHR43162">
    <property type="match status" value="1"/>
</dbReference>